<dbReference type="Proteomes" id="UP001597438">
    <property type="component" value="Unassembled WGS sequence"/>
</dbReference>
<comment type="caution">
    <text evidence="1">The sequence shown here is derived from an EMBL/GenBank/DDBJ whole genome shotgun (WGS) entry which is preliminary data.</text>
</comment>
<gene>
    <name evidence="1" type="ORF">ACFSYS_08585</name>
</gene>
<evidence type="ECO:0000313" key="1">
    <source>
        <dbReference type="EMBL" id="MFD2833344.1"/>
    </source>
</evidence>
<proteinExistence type="predicted"/>
<dbReference type="EMBL" id="JBHUOJ010000016">
    <property type="protein sequence ID" value="MFD2833344.1"/>
    <property type="molecule type" value="Genomic_DNA"/>
</dbReference>
<dbReference type="Gene3D" id="3.40.30.10">
    <property type="entry name" value="Glutaredoxin"/>
    <property type="match status" value="1"/>
</dbReference>
<dbReference type="SUPFAM" id="SSF52833">
    <property type="entry name" value="Thioredoxin-like"/>
    <property type="match status" value="1"/>
</dbReference>
<dbReference type="RefSeq" id="WP_251741104.1">
    <property type="nucleotide sequence ID" value="NZ_JBHUOJ010000016.1"/>
</dbReference>
<keyword evidence="2" id="KW-1185">Reference proteome</keyword>
<accession>A0ABW5X4J1</accession>
<evidence type="ECO:0000313" key="2">
    <source>
        <dbReference type="Proteomes" id="UP001597438"/>
    </source>
</evidence>
<dbReference type="CDD" id="cd02980">
    <property type="entry name" value="TRX_Fd_family"/>
    <property type="match status" value="1"/>
</dbReference>
<protein>
    <submittedName>
        <fullName evidence="1">(2Fe-2S) ferredoxin domain-containing protein</fullName>
    </submittedName>
</protein>
<name>A0ABW5X4J1_9FLAO</name>
<dbReference type="InterPro" id="IPR036249">
    <property type="entry name" value="Thioredoxin-like_sf"/>
</dbReference>
<organism evidence="1 2">
    <name type="scientific">Christiangramia antarctica</name>
    <dbReference type="NCBI Taxonomy" id="2058158"/>
    <lineage>
        <taxon>Bacteria</taxon>
        <taxon>Pseudomonadati</taxon>
        <taxon>Bacteroidota</taxon>
        <taxon>Flavobacteriia</taxon>
        <taxon>Flavobacteriales</taxon>
        <taxon>Flavobacteriaceae</taxon>
        <taxon>Christiangramia</taxon>
    </lineage>
</organism>
<reference evidence="2" key="1">
    <citation type="journal article" date="2019" name="Int. J. Syst. Evol. Microbiol.">
        <title>The Global Catalogue of Microorganisms (GCM) 10K type strain sequencing project: providing services to taxonomists for standard genome sequencing and annotation.</title>
        <authorList>
            <consortium name="The Broad Institute Genomics Platform"/>
            <consortium name="The Broad Institute Genome Sequencing Center for Infectious Disease"/>
            <person name="Wu L."/>
            <person name="Ma J."/>
        </authorList>
    </citation>
    <scope>NUCLEOTIDE SEQUENCE [LARGE SCALE GENOMIC DNA]</scope>
    <source>
        <strain evidence="2">KCTC 52925</strain>
    </source>
</reference>
<sequence>MEDYKNNKPVIYRCNGANCRKKKGKRLEYYIKKYNLKDKIEVEKMDCNNRCQQAPVLHLHPSDIWFSEKDLGTIFKRYILNKKSN</sequence>